<accession>A0AAV9B883</accession>
<protein>
    <submittedName>
        <fullName evidence="5">Disease resistance protein</fullName>
    </submittedName>
</protein>
<feature type="domain" description="Disease resistance R13L4/SHOC-2-like LRR" evidence="4">
    <location>
        <begin position="284"/>
        <end position="583"/>
    </location>
</feature>
<dbReference type="Gene3D" id="1.10.8.430">
    <property type="entry name" value="Helical domain of apoptotic protease-activating factors"/>
    <property type="match status" value="1"/>
</dbReference>
<keyword evidence="6" id="KW-1185">Reference proteome</keyword>
<evidence type="ECO:0000256" key="2">
    <source>
        <dbReference type="ARBA" id="ARBA00022821"/>
    </source>
</evidence>
<dbReference type="GO" id="GO:0043531">
    <property type="term" value="F:ADP binding"/>
    <property type="evidence" value="ECO:0007669"/>
    <property type="project" value="InterPro"/>
</dbReference>
<feature type="domain" description="NB-ARC" evidence="3">
    <location>
        <begin position="4"/>
        <end position="171"/>
    </location>
</feature>
<dbReference type="InterPro" id="IPR044974">
    <property type="entry name" value="Disease_R_plants"/>
</dbReference>
<dbReference type="InterPro" id="IPR032675">
    <property type="entry name" value="LRR_dom_sf"/>
</dbReference>
<dbReference type="FunFam" id="3.40.50.300:FF:001091">
    <property type="entry name" value="Probable disease resistance protein At1g61300"/>
    <property type="match status" value="1"/>
</dbReference>
<dbReference type="SUPFAM" id="SSF52540">
    <property type="entry name" value="P-loop containing nucleoside triphosphate hydrolases"/>
    <property type="match status" value="1"/>
</dbReference>
<evidence type="ECO:0000313" key="6">
    <source>
        <dbReference type="Proteomes" id="UP001179952"/>
    </source>
</evidence>
<dbReference type="GO" id="GO:0098542">
    <property type="term" value="P:defense response to other organism"/>
    <property type="evidence" value="ECO:0007669"/>
    <property type="project" value="TreeGrafter"/>
</dbReference>
<evidence type="ECO:0000313" key="5">
    <source>
        <dbReference type="EMBL" id="KAK1272681.1"/>
    </source>
</evidence>
<keyword evidence="1" id="KW-0677">Repeat</keyword>
<dbReference type="Gene3D" id="3.40.50.300">
    <property type="entry name" value="P-loop containing nucleotide triphosphate hydrolases"/>
    <property type="match status" value="1"/>
</dbReference>
<dbReference type="InterPro" id="IPR027417">
    <property type="entry name" value="P-loop_NTPase"/>
</dbReference>
<keyword evidence="2" id="KW-0611">Plant defense</keyword>
<dbReference type="InterPro" id="IPR002182">
    <property type="entry name" value="NB-ARC"/>
</dbReference>
<gene>
    <name evidence="5" type="ORF">QJS04_geneDACA016479</name>
</gene>
<dbReference type="Pfam" id="PF00931">
    <property type="entry name" value="NB-ARC"/>
    <property type="match status" value="1"/>
</dbReference>
<dbReference type="EMBL" id="JAUJYN010000004">
    <property type="protein sequence ID" value="KAK1272681.1"/>
    <property type="molecule type" value="Genomic_DNA"/>
</dbReference>
<dbReference type="FunFam" id="1.10.8.430:FF:000003">
    <property type="entry name" value="Probable disease resistance protein At5g66910"/>
    <property type="match status" value="1"/>
</dbReference>
<reference evidence="5" key="2">
    <citation type="submission" date="2023-06" db="EMBL/GenBank/DDBJ databases">
        <authorList>
            <person name="Ma L."/>
            <person name="Liu K.-W."/>
            <person name="Li Z."/>
            <person name="Hsiao Y.-Y."/>
            <person name="Qi Y."/>
            <person name="Fu T."/>
            <person name="Tang G."/>
            <person name="Zhang D."/>
            <person name="Sun W.-H."/>
            <person name="Liu D.-K."/>
            <person name="Li Y."/>
            <person name="Chen G.-Z."/>
            <person name="Liu X.-D."/>
            <person name="Liao X.-Y."/>
            <person name="Jiang Y.-T."/>
            <person name="Yu X."/>
            <person name="Hao Y."/>
            <person name="Huang J."/>
            <person name="Zhao X.-W."/>
            <person name="Ke S."/>
            <person name="Chen Y.-Y."/>
            <person name="Wu W.-L."/>
            <person name="Hsu J.-L."/>
            <person name="Lin Y.-F."/>
            <person name="Huang M.-D."/>
            <person name="Li C.-Y."/>
            <person name="Huang L."/>
            <person name="Wang Z.-W."/>
            <person name="Zhao X."/>
            <person name="Zhong W.-Y."/>
            <person name="Peng D.-H."/>
            <person name="Ahmad S."/>
            <person name="Lan S."/>
            <person name="Zhang J.-S."/>
            <person name="Tsai W.-C."/>
            <person name="Van De Peer Y."/>
            <person name="Liu Z.-J."/>
        </authorList>
    </citation>
    <scope>NUCLEOTIDE SEQUENCE</scope>
    <source>
        <strain evidence="5">SCP</strain>
        <tissue evidence="5">Leaves</tissue>
    </source>
</reference>
<comment type="caution">
    <text evidence="5">The sequence shown here is derived from an EMBL/GenBank/DDBJ whole genome shotgun (WGS) entry which is preliminary data.</text>
</comment>
<evidence type="ECO:0000259" key="4">
    <source>
        <dbReference type="Pfam" id="PF23598"/>
    </source>
</evidence>
<evidence type="ECO:0000259" key="3">
    <source>
        <dbReference type="Pfam" id="PF00931"/>
    </source>
</evidence>
<dbReference type="Proteomes" id="UP001179952">
    <property type="component" value="Unassembled WGS sequence"/>
</dbReference>
<organism evidence="5 6">
    <name type="scientific">Acorus gramineus</name>
    <name type="common">Dwarf sweet flag</name>
    <dbReference type="NCBI Taxonomy" id="55184"/>
    <lineage>
        <taxon>Eukaryota</taxon>
        <taxon>Viridiplantae</taxon>
        <taxon>Streptophyta</taxon>
        <taxon>Embryophyta</taxon>
        <taxon>Tracheophyta</taxon>
        <taxon>Spermatophyta</taxon>
        <taxon>Magnoliopsida</taxon>
        <taxon>Liliopsida</taxon>
        <taxon>Acoraceae</taxon>
        <taxon>Acorus</taxon>
    </lineage>
</organism>
<sequence>MLIDCLTNDEETKCGVIAVQGMGGIGKTTLVAQVYGHQEVTKNFNFRAWVTVSQTYTIDNVLESIMHQFFREKHVEPNAQMIDRVERIQKIHDHMQQQRCVIFFDDIWSIDGWDDIRVIFPISMCRSKIVYTTRDYDVASKLASEDFVFKLQPLKEDEAWALFCKRAFHGSCCPGELEDLARELVKRCEGLPLAIVVLGGLMCSKTSISYWRMVISGFDSFLVGDQRIKDILKLSFEVLPYQLKNCFLYCSAFPKGFLFRKNKIIRLWVAEGFIEGKKGKTLNTVAFSACRSMRVLDLEGVRSLHGLPNAVGNLFNLRFLSLRNTNVRKLPESIVKLNNLQTLDLTYSKVQKLPNGIRKLTKLRHMMLPYWNSSIQMPGSIGDLKDMQTLIGIRANSQVIQEVGDLTQLRSLGIGDMKTSDGAKLSDSLAKLKCLVSLSMESDESSGRLQLETLNPPQCLAELKFDGRLNALPLWFGYLANLTRLVLRGCKLREDPIPSLQSLPKLAYLWLGGAFDGRQMRFQGRGFPSLIQLQLIGLNELKEIIIEEGAMKRLKLLELRYCTELKKLPMGIEFLIRLQEFRIYDMPEEFLERLGSVGEDRPKVRHVPIVLIDWEHIDHYFSEWRTR</sequence>
<name>A0AAV9B883_ACOGR</name>
<dbReference type="SUPFAM" id="SSF52058">
    <property type="entry name" value="L domain-like"/>
    <property type="match status" value="1"/>
</dbReference>
<dbReference type="AlphaFoldDB" id="A0AAV9B883"/>
<reference evidence="5" key="1">
    <citation type="journal article" date="2023" name="Nat. Commun.">
        <title>Diploid and tetraploid genomes of Acorus and the evolution of monocots.</title>
        <authorList>
            <person name="Ma L."/>
            <person name="Liu K.W."/>
            <person name="Li Z."/>
            <person name="Hsiao Y.Y."/>
            <person name="Qi Y."/>
            <person name="Fu T."/>
            <person name="Tang G.D."/>
            <person name="Zhang D."/>
            <person name="Sun W.H."/>
            <person name="Liu D.K."/>
            <person name="Li Y."/>
            <person name="Chen G.Z."/>
            <person name="Liu X.D."/>
            <person name="Liao X.Y."/>
            <person name="Jiang Y.T."/>
            <person name="Yu X."/>
            <person name="Hao Y."/>
            <person name="Huang J."/>
            <person name="Zhao X.W."/>
            <person name="Ke S."/>
            <person name="Chen Y.Y."/>
            <person name="Wu W.L."/>
            <person name="Hsu J.L."/>
            <person name="Lin Y.F."/>
            <person name="Huang M.D."/>
            <person name="Li C.Y."/>
            <person name="Huang L."/>
            <person name="Wang Z.W."/>
            <person name="Zhao X."/>
            <person name="Zhong W.Y."/>
            <person name="Peng D.H."/>
            <person name="Ahmad S."/>
            <person name="Lan S."/>
            <person name="Zhang J.S."/>
            <person name="Tsai W.C."/>
            <person name="Van de Peer Y."/>
            <person name="Liu Z.J."/>
        </authorList>
    </citation>
    <scope>NUCLEOTIDE SEQUENCE</scope>
    <source>
        <strain evidence="5">SCP</strain>
    </source>
</reference>
<dbReference type="PANTHER" id="PTHR23155">
    <property type="entry name" value="DISEASE RESISTANCE PROTEIN RP"/>
    <property type="match status" value="1"/>
</dbReference>
<dbReference type="PANTHER" id="PTHR23155:SF1205">
    <property type="entry name" value="DISEASE RESISTANCE PROTEIN RPM1"/>
    <property type="match status" value="1"/>
</dbReference>
<dbReference type="InterPro" id="IPR055414">
    <property type="entry name" value="LRR_R13L4/SHOC2-like"/>
</dbReference>
<evidence type="ECO:0000256" key="1">
    <source>
        <dbReference type="ARBA" id="ARBA00022737"/>
    </source>
</evidence>
<dbReference type="InterPro" id="IPR042197">
    <property type="entry name" value="Apaf_helical"/>
</dbReference>
<proteinExistence type="predicted"/>
<dbReference type="Gene3D" id="3.80.10.10">
    <property type="entry name" value="Ribonuclease Inhibitor"/>
    <property type="match status" value="1"/>
</dbReference>
<dbReference type="PRINTS" id="PR00364">
    <property type="entry name" value="DISEASERSIST"/>
</dbReference>
<dbReference type="Pfam" id="PF23598">
    <property type="entry name" value="LRR_14"/>
    <property type="match status" value="1"/>
</dbReference>